<evidence type="ECO:0000256" key="5">
    <source>
        <dbReference type="ARBA" id="ARBA00023163"/>
    </source>
</evidence>
<evidence type="ECO:0000313" key="8">
    <source>
        <dbReference type="Proteomes" id="UP000199371"/>
    </source>
</evidence>
<keyword evidence="4 7" id="KW-0238">DNA-binding</keyword>
<dbReference type="GO" id="GO:0008483">
    <property type="term" value="F:transaminase activity"/>
    <property type="evidence" value="ECO:0007669"/>
    <property type="project" value="UniProtKB-KW"/>
</dbReference>
<dbReference type="InterPro" id="IPR000524">
    <property type="entry name" value="Tscrpt_reg_HTH_GntR"/>
</dbReference>
<dbReference type="SMART" id="SM00345">
    <property type="entry name" value="HTH_GNTR"/>
    <property type="match status" value="1"/>
</dbReference>
<dbReference type="InterPro" id="IPR015422">
    <property type="entry name" value="PyrdxlP-dep_Trfase_small"/>
</dbReference>
<dbReference type="Proteomes" id="UP000199371">
    <property type="component" value="Unassembled WGS sequence"/>
</dbReference>
<keyword evidence="7" id="KW-0808">Transferase</keyword>
<dbReference type="InterPro" id="IPR004839">
    <property type="entry name" value="Aminotransferase_I/II_large"/>
</dbReference>
<dbReference type="CDD" id="cd07377">
    <property type="entry name" value="WHTH_GntR"/>
    <property type="match status" value="1"/>
</dbReference>
<proteinExistence type="inferred from homology"/>
<dbReference type="CDD" id="cd00609">
    <property type="entry name" value="AAT_like"/>
    <property type="match status" value="1"/>
</dbReference>
<keyword evidence="2" id="KW-0663">Pyridoxal phosphate</keyword>
<evidence type="ECO:0000256" key="2">
    <source>
        <dbReference type="ARBA" id="ARBA00022898"/>
    </source>
</evidence>
<dbReference type="InterPro" id="IPR015421">
    <property type="entry name" value="PyrdxlP-dep_Trfase_major"/>
</dbReference>
<dbReference type="Pfam" id="PF00392">
    <property type="entry name" value="GntR"/>
    <property type="match status" value="1"/>
</dbReference>
<dbReference type="GO" id="GO:0003677">
    <property type="term" value="F:DNA binding"/>
    <property type="evidence" value="ECO:0007669"/>
    <property type="project" value="UniProtKB-KW"/>
</dbReference>
<feature type="domain" description="HTH gntR-type" evidence="6">
    <location>
        <begin position="3"/>
        <end position="71"/>
    </location>
</feature>
<sequence>MSRFKYQQLANELLQQINARQWQAGEKLPSVRWLCRHYQRSLATVQHALHLLEAQGVIEAKSRAGYFVKFALAPVQIPQFSQHIPAPNVVTVPDMFFDIMNRSGAFDILPSGPQIEPAHLTILMRHIGRALRQQPFSKAMYYDEPLGLYELRLQITEHYRSTGLVLSAQDLCITAGCQHALFLALKASCKPGDTVAVESPAFYGVLQLLQELELKALEIPSSPQLGLNVDSLEQALDKWQISACVVTPAFATPTGACMPAAQQARLLNLANKHDFAVIEDDIYGDLGFHQRPKPLKALDTQDRVMLCSSFSKSLSRDLRIGWIAAGRWSKAVARLKLVSQLASSQAMQQGIASFMAEGHYKRHLNQYRQQLKHQREQLINCLQRDWAGNIQHTTPQGGLALWLQLNEGINCQQLYLQCLERGIILTPGVMFSNSGDFNHYLRLSFAHPIVGSRKHALIELGRMLL</sequence>
<reference evidence="8" key="1">
    <citation type="submission" date="2016-10" db="EMBL/GenBank/DDBJ databases">
        <authorList>
            <person name="Varghese N."/>
            <person name="Submissions S."/>
        </authorList>
    </citation>
    <scope>NUCLEOTIDE SEQUENCE [LARGE SCALE GENOMIC DNA]</scope>
    <source>
        <strain evidence="8">DSM 17616</strain>
    </source>
</reference>
<gene>
    <name evidence="7" type="ORF">SAMN05660691_01385</name>
</gene>
<keyword evidence="7" id="KW-0032">Aminotransferase</keyword>
<evidence type="ECO:0000256" key="1">
    <source>
        <dbReference type="ARBA" id="ARBA00005384"/>
    </source>
</evidence>
<dbReference type="InterPro" id="IPR036388">
    <property type="entry name" value="WH-like_DNA-bd_sf"/>
</dbReference>
<dbReference type="GO" id="GO:0030170">
    <property type="term" value="F:pyridoxal phosphate binding"/>
    <property type="evidence" value="ECO:0007669"/>
    <property type="project" value="InterPro"/>
</dbReference>
<dbReference type="Gene3D" id="1.10.10.10">
    <property type="entry name" value="Winged helix-like DNA-binding domain superfamily/Winged helix DNA-binding domain"/>
    <property type="match status" value="1"/>
</dbReference>
<dbReference type="InterPro" id="IPR036390">
    <property type="entry name" value="WH_DNA-bd_sf"/>
</dbReference>
<accession>A0A1H6KWU7</accession>
<comment type="similarity">
    <text evidence="1">In the C-terminal section; belongs to the class-I pyridoxal-phosphate-dependent aminotransferase family.</text>
</comment>
<dbReference type="STRING" id="173990.SAMN05660691_01385"/>
<organism evidence="7 8">
    <name type="scientific">Rheinheimera pacifica</name>
    <dbReference type="NCBI Taxonomy" id="173990"/>
    <lineage>
        <taxon>Bacteria</taxon>
        <taxon>Pseudomonadati</taxon>
        <taxon>Pseudomonadota</taxon>
        <taxon>Gammaproteobacteria</taxon>
        <taxon>Chromatiales</taxon>
        <taxon>Chromatiaceae</taxon>
        <taxon>Rheinheimera</taxon>
    </lineage>
</organism>
<dbReference type="PANTHER" id="PTHR46577:SF2">
    <property type="entry name" value="TRANSCRIPTIONAL REGULATORY PROTEIN"/>
    <property type="match status" value="1"/>
</dbReference>
<dbReference type="SUPFAM" id="SSF53383">
    <property type="entry name" value="PLP-dependent transferases"/>
    <property type="match status" value="1"/>
</dbReference>
<dbReference type="GO" id="GO:0003700">
    <property type="term" value="F:DNA-binding transcription factor activity"/>
    <property type="evidence" value="ECO:0007669"/>
    <property type="project" value="InterPro"/>
</dbReference>
<dbReference type="Gene3D" id="3.40.640.10">
    <property type="entry name" value="Type I PLP-dependent aspartate aminotransferase-like (Major domain)"/>
    <property type="match status" value="1"/>
</dbReference>
<evidence type="ECO:0000313" key="7">
    <source>
        <dbReference type="EMBL" id="SEH78393.1"/>
    </source>
</evidence>
<dbReference type="SUPFAM" id="SSF46785">
    <property type="entry name" value="Winged helix' DNA-binding domain"/>
    <property type="match status" value="1"/>
</dbReference>
<dbReference type="InterPro" id="IPR051446">
    <property type="entry name" value="HTH_trans_reg/aminotransferase"/>
</dbReference>
<dbReference type="RefSeq" id="WP_218141323.1">
    <property type="nucleotide sequence ID" value="NZ_FNXF01000004.1"/>
</dbReference>
<evidence type="ECO:0000256" key="3">
    <source>
        <dbReference type="ARBA" id="ARBA00023015"/>
    </source>
</evidence>
<name>A0A1H6KWU7_9GAMM</name>
<evidence type="ECO:0000259" key="6">
    <source>
        <dbReference type="PROSITE" id="PS50949"/>
    </source>
</evidence>
<dbReference type="InterPro" id="IPR015424">
    <property type="entry name" value="PyrdxlP-dep_Trfase"/>
</dbReference>
<keyword evidence="3" id="KW-0805">Transcription regulation</keyword>
<dbReference type="EMBL" id="FNXF01000004">
    <property type="protein sequence ID" value="SEH78393.1"/>
    <property type="molecule type" value="Genomic_DNA"/>
</dbReference>
<protein>
    <submittedName>
        <fullName evidence="7">DNA-binding transcriptional regulator, MocR family, contains an aminotransferase domain</fullName>
    </submittedName>
</protein>
<keyword evidence="8" id="KW-1185">Reference proteome</keyword>
<dbReference type="PROSITE" id="PS50949">
    <property type="entry name" value="HTH_GNTR"/>
    <property type="match status" value="1"/>
</dbReference>
<keyword evidence="5" id="KW-0804">Transcription</keyword>
<dbReference type="PANTHER" id="PTHR46577">
    <property type="entry name" value="HTH-TYPE TRANSCRIPTIONAL REGULATORY PROTEIN GABR"/>
    <property type="match status" value="1"/>
</dbReference>
<dbReference type="Pfam" id="PF00155">
    <property type="entry name" value="Aminotran_1_2"/>
    <property type="match status" value="1"/>
</dbReference>
<dbReference type="AlphaFoldDB" id="A0A1H6KWU7"/>
<dbReference type="Gene3D" id="3.90.1150.10">
    <property type="entry name" value="Aspartate Aminotransferase, domain 1"/>
    <property type="match status" value="1"/>
</dbReference>
<evidence type="ECO:0000256" key="4">
    <source>
        <dbReference type="ARBA" id="ARBA00023125"/>
    </source>
</evidence>